<dbReference type="InterPro" id="IPR035979">
    <property type="entry name" value="RBD_domain_sf"/>
</dbReference>
<evidence type="ECO:0000313" key="2">
    <source>
        <dbReference type="Proteomes" id="UP001153678"/>
    </source>
</evidence>
<feature type="non-terminal residue" evidence="1">
    <location>
        <position position="172"/>
    </location>
</feature>
<feature type="non-terminal residue" evidence="1">
    <location>
        <position position="1"/>
    </location>
</feature>
<dbReference type="AlphaFoldDB" id="A0A9W4T6R2"/>
<dbReference type="InterPro" id="IPR012677">
    <property type="entry name" value="Nucleotide-bd_a/b_plait_sf"/>
</dbReference>
<organism evidence="1 2">
    <name type="scientific">Funneliformis geosporum</name>
    <dbReference type="NCBI Taxonomy" id="1117311"/>
    <lineage>
        <taxon>Eukaryota</taxon>
        <taxon>Fungi</taxon>
        <taxon>Fungi incertae sedis</taxon>
        <taxon>Mucoromycota</taxon>
        <taxon>Glomeromycotina</taxon>
        <taxon>Glomeromycetes</taxon>
        <taxon>Glomerales</taxon>
        <taxon>Glomeraceae</taxon>
        <taxon>Funneliformis</taxon>
    </lineage>
</organism>
<reference evidence="1" key="1">
    <citation type="submission" date="2022-08" db="EMBL/GenBank/DDBJ databases">
        <authorList>
            <person name="Kallberg Y."/>
            <person name="Tangrot J."/>
            <person name="Rosling A."/>
        </authorList>
    </citation>
    <scope>NUCLEOTIDE SEQUENCE</scope>
    <source>
        <strain evidence="1">Wild A</strain>
    </source>
</reference>
<accession>A0A9W4T6R2</accession>
<dbReference type="OrthoDB" id="360390at2759"/>
<sequence>YKEGFFCFISPSYLRERVMTRKSAVKQKNSDTKLILYVVPKAPKEAISSTLAPSSSSTSTSIPTNLDLEIIQEVFGSLPEKIMESKLLNPDEYLEDDDIEEYLKDFTIVTKAAPFTVTSNIKFTPKEKNNTDIQFNERTIYVTDIPLQMKPANIKQVFAKYGTVTDFKMTVR</sequence>
<evidence type="ECO:0000313" key="1">
    <source>
        <dbReference type="EMBL" id="CAI2194578.1"/>
    </source>
</evidence>
<protein>
    <submittedName>
        <fullName evidence="1">7832_t:CDS:1</fullName>
    </submittedName>
</protein>
<gene>
    <name evidence="1" type="ORF">FWILDA_LOCUS16646</name>
</gene>
<comment type="caution">
    <text evidence="1">The sequence shown here is derived from an EMBL/GenBank/DDBJ whole genome shotgun (WGS) entry which is preliminary data.</text>
</comment>
<dbReference type="GO" id="GO:0003676">
    <property type="term" value="F:nucleic acid binding"/>
    <property type="evidence" value="ECO:0007669"/>
    <property type="project" value="InterPro"/>
</dbReference>
<dbReference type="EMBL" id="CAMKVN010011104">
    <property type="protein sequence ID" value="CAI2194578.1"/>
    <property type="molecule type" value="Genomic_DNA"/>
</dbReference>
<name>A0A9W4T6R2_9GLOM</name>
<keyword evidence="2" id="KW-1185">Reference proteome</keyword>
<dbReference type="Proteomes" id="UP001153678">
    <property type="component" value="Unassembled WGS sequence"/>
</dbReference>
<dbReference type="Gene3D" id="3.30.70.330">
    <property type="match status" value="1"/>
</dbReference>
<dbReference type="SUPFAM" id="SSF54928">
    <property type="entry name" value="RNA-binding domain, RBD"/>
    <property type="match status" value="1"/>
</dbReference>
<proteinExistence type="predicted"/>